<evidence type="ECO:0000259" key="2">
    <source>
        <dbReference type="PROSITE" id="PS50164"/>
    </source>
</evidence>
<dbReference type="PANTHER" id="PTHR34477:SF5">
    <property type="entry name" value="BSL5627 PROTEIN"/>
    <property type="match status" value="1"/>
</dbReference>
<evidence type="ECO:0000256" key="1">
    <source>
        <dbReference type="ARBA" id="ARBA00007435"/>
    </source>
</evidence>
<dbReference type="PANTHER" id="PTHR34477">
    <property type="entry name" value="UPF0213 PROTEIN YHBQ"/>
    <property type="match status" value="1"/>
</dbReference>
<protein>
    <recommendedName>
        <fullName evidence="2">GIY-YIG domain-containing protein</fullName>
    </recommendedName>
</protein>
<accession>A0A2U2XD42</accession>
<dbReference type="Gene3D" id="3.40.1440.10">
    <property type="entry name" value="GIY-YIG endonuclease"/>
    <property type="match status" value="1"/>
</dbReference>
<comment type="similarity">
    <text evidence="1">Belongs to the UPF0213 family.</text>
</comment>
<evidence type="ECO:0000313" key="3">
    <source>
        <dbReference type="EMBL" id="PWH85714.1"/>
    </source>
</evidence>
<gene>
    <name evidence="3" type="ORF">DIT68_08765</name>
</gene>
<feature type="domain" description="GIY-YIG" evidence="2">
    <location>
        <begin position="5"/>
        <end position="81"/>
    </location>
</feature>
<reference evidence="3 4" key="2">
    <citation type="submission" date="2018-05" db="EMBL/GenBank/DDBJ databases">
        <authorList>
            <person name="Lanie J.A."/>
            <person name="Ng W.-L."/>
            <person name="Kazmierczak K.M."/>
            <person name="Andrzejewski T.M."/>
            <person name="Davidsen T.M."/>
            <person name="Wayne K.J."/>
            <person name="Tettelin H."/>
            <person name="Glass J.I."/>
            <person name="Rusch D."/>
            <person name="Podicherti R."/>
            <person name="Tsui H.-C.T."/>
            <person name="Winkler M.E."/>
        </authorList>
    </citation>
    <scope>NUCLEOTIDE SEQUENCE [LARGE SCALE GENOMIC DNA]</scope>
    <source>
        <strain evidence="3 4">C305</strain>
    </source>
</reference>
<dbReference type="Pfam" id="PF01541">
    <property type="entry name" value="GIY-YIG"/>
    <property type="match status" value="1"/>
</dbReference>
<organism evidence="3 4">
    <name type="scientific">Brumimicrobium oceani</name>
    <dbReference type="NCBI Taxonomy" id="2100725"/>
    <lineage>
        <taxon>Bacteria</taxon>
        <taxon>Pseudomonadati</taxon>
        <taxon>Bacteroidota</taxon>
        <taxon>Flavobacteriia</taxon>
        <taxon>Flavobacteriales</taxon>
        <taxon>Crocinitomicaceae</taxon>
        <taxon>Brumimicrobium</taxon>
    </lineage>
</organism>
<dbReference type="AlphaFoldDB" id="A0A2U2XD42"/>
<keyword evidence="4" id="KW-1185">Reference proteome</keyword>
<dbReference type="OrthoDB" id="9807770at2"/>
<dbReference type="EMBL" id="QFRJ01000005">
    <property type="protein sequence ID" value="PWH85714.1"/>
    <property type="molecule type" value="Genomic_DNA"/>
</dbReference>
<dbReference type="CDD" id="cd10448">
    <property type="entry name" value="GIY-YIG_unchar_3"/>
    <property type="match status" value="1"/>
</dbReference>
<proteinExistence type="inferred from homology"/>
<dbReference type="InterPro" id="IPR000305">
    <property type="entry name" value="GIY-YIG_endonuc"/>
</dbReference>
<dbReference type="InterPro" id="IPR050190">
    <property type="entry name" value="UPF0213_domain"/>
</dbReference>
<dbReference type="Proteomes" id="UP000245370">
    <property type="component" value="Unassembled WGS sequence"/>
</dbReference>
<evidence type="ECO:0000313" key="4">
    <source>
        <dbReference type="Proteomes" id="UP000245370"/>
    </source>
</evidence>
<name>A0A2U2XD42_9FLAO</name>
<sequence>MIATKKYYVYILTNKNNKVLYVGVTNDLARRTFEHKTKRNKGFTEKYNVNKLVYFESFSWIKEAIKREKQLKRFPRSRKEELINGNNPGWNEIKVPIL</sequence>
<dbReference type="PROSITE" id="PS50164">
    <property type="entry name" value="GIY_YIG"/>
    <property type="match status" value="1"/>
</dbReference>
<dbReference type="InterPro" id="IPR035901">
    <property type="entry name" value="GIY-YIG_endonuc_sf"/>
</dbReference>
<dbReference type="RefSeq" id="WP_109359420.1">
    <property type="nucleotide sequence ID" value="NZ_QFRJ01000005.1"/>
</dbReference>
<comment type="caution">
    <text evidence="3">The sequence shown here is derived from an EMBL/GenBank/DDBJ whole genome shotgun (WGS) entry which is preliminary data.</text>
</comment>
<dbReference type="SUPFAM" id="SSF82771">
    <property type="entry name" value="GIY-YIG endonuclease"/>
    <property type="match status" value="1"/>
</dbReference>
<reference evidence="3 4" key="1">
    <citation type="submission" date="2018-05" db="EMBL/GenBank/DDBJ databases">
        <title>Brumimicrobium oceani sp. nov., isolated from coastal sediment.</title>
        <authorList>
            <person name="Kou Y."/>
        </authorList>
    </citation>
    <scope>NUCLEOTIDE SEQUENCE [LARGE SCALE GENOMIC DNA]</scope>
    <source>
        <strain evidence="3 4">C305</strain>
    </source>
</reference>